<organism evidence="2 3">
    <name type="scientific">Gemmata palustris</name>
    <dbReference type="NCBI Taxonomy" id="2822762"/>
    <lineage>
        <taxon>Bacteria</taxon>
        <taxon>Pseudomonadati</taxon>
        <taxon>Planctomycetota</taxon>
        <taxon>Planctomycetia</taxon>
        <taxon>Gemmatales</taxon>
        <taxon>Gemmataceae</taxon>
        <taxon>Gemmata</taxon>
    </lineage>
</organism>
<feature type="region of interest" description="Disordered" evidence="1">
    <location>
        <begin position="1"/>
        <end position="29"/>
    </location>
</feature>
<keyword evidence="3" id="KW-1185">Reference proteome</keyword>
<accession>A0ABS5BSD3</accession>
<evidence type="ECO:0000313" key="2">
    <source>
        <dbReference type="EMBL" id="MBP3956322.1"/>
    </source>
</evidence>
<comment type="caution">
    <text evidence="2">The sequence shown here is derived from an EMBL/GenBank/DDBJ whole genome shotgun (WGS) entry which is preliminary data.</text>
</comment>
<dbReference type="EMBL" id="JAGKQQ010000001">
    <property type="protein sequence ID" value="MBP3956322.1"/>
    <property type="molecule type" value="Genomic_DNA"/>
</dbReference>
<feature type="compositionally biased region" description="Basic and acidic residues" evidence="1">
    <location>
        <begin position="1"/>
        <end position="11"/>
    </location>
</feature>
<dbReference type="RefSeq" id="WP_210654341.1">
    <property type="nucleotide sequence ID" value="NZ_JAGKQQ010000001.1"/>
</dbReference>
<dbReference type="Proteomes" id="UP000676565">
    <property type="component" value="Unassembled WGS sequence"/>
</dbReference>
<gene>
    <name evidence="2" type="ORF">J8F10_13610</name>
</gene>
<evidence type="ECO:0000313" key="3">
    <source>
        <dbReference type="Proteomes" id="UP000676565"/>
    </source>
</evidence>
<evidence type="ECO:0000256" key="1">
    <source>
        <dbReference type="SAM" id="MobiDB-lite"/>
    </source>
</evidence>
<reference evidence="2 3" key="1">
    <citation type="submission" date="2021-04" db="EMBL/GenBank/DDBJ databases">
        <authorList>
            <person name="Ivanova A."/>
        </authorList>
    </citation>
    <scope>NUCLEOTIDE SEQUENCE [LARGE SCALE GENOMIC DNA]</scope>
    <source>
        <strain evidence="2 3">G18</strain>
    </source>
</reference>
<protein>
    <submittedName>
        <fullName evidence="2">Uncharacterized protein</fullName>
    </submittedName>
</protein>
<name>A0ABS5BSD3_9BACT</name>
<proteinExistence type="predicted"/>
<sequence length="86" mass="9408">MAKNKDEDAKSKPKASAPRTCHQNERAEGDLKRFKLRAPNAGSRGYRYVLAPDRAAAEALYLETEGLAAQPEGTEPVQVNVVELPD</sequence>